<feature type="compositionally biased region" description="Low complexity" evidence="1">
    <location>
        <begin position="416"/>
        <end position="441"/>
    </location>
</feature>
<evidence type="ECO:0000313" key="4">
    <source>
        <dbReference type="EMBL" id="THU95940.1"/>
    </source>
</evidence>
<feature type="compositionally biased region" description="Polar residues" evidence="1">
    <location>
        <begin position="114"/>
        <end position="148"/>
    </location>
</feature>
<feature type="compositionally biased region" description="Polar residues" evidence="1">
    <location>
        <begin position="300"/>
        <end position="313"/>
    </location>
</feature>
<evidence type="ECO:0008006" key="6">
    <source>
        <dbReference type="Google" id="ProtNLM"/>
    </source>
</evidence>
<evidence type="ECO:0000313" key="5">
    <source>
        <dbReference type="Proteomes" id="UP000297245"/>
    </source>
</evidence>
<keyword evidence="5" id="KW-1185">Reference proteome</keyword>
<evidence type="ECO:0000256" key="1">
    <source>
        <dbReference type="SAM" id="MobiDB-lite"/>
    </source>
</evidence>
<keyword evidence="2" id="KW-0812">Transmembrane</keyword>
<feature type="region of interest" description="Disordered" evidence="1">
    <location>
        <begin position="345"/>
        <end position="370"/>
    </location>
</feature>
<feature type="compositionally biased region" description="Polar residues" evidence="1">
    <location>
        <begin position="173"/>
        <end position="191"/>
    </location>
</feature>
<proteinExistence type="predicted"/>
<accession>A0A4S8M1Z2</accession>
<keyword evidence="2" id="KW-1133">Transmembrane helix</keyword>
<feature type="compositionally biased region" description="Acidic residues" evidence="1">
    <location>
        <begin position="351"/>
        <end position="362"/>
    </location>
</feature>
<feature type="compositionally biased region" description="Basic and acidic residues" evidence="1">
    <location>
        <begin position="210"/>
        <end position="223"/>
    </location>
</feature>
<gene>
    <name evidence="4" type="ORF">K435DRAFT_839277</name>
</gene>
<evidence type="ECO:0000256" key="2">
    <source>
        <dbReference type="SAM" id="Phobius"/>
    </source>
</evidence>
<dbReference type="AlphaFoldDB" id="A0A4S8M1Z2"/>
<feature type="compositionally biased region" description="Low complexity" evidence="1">
    <location>
        <begin position="163"/>
        <end position="172"/>
    </location>
</feature>
<sequence>MLGIFGVFLALSAFLDASVKALSISPFSTITQGKPLTITWQRDNSHDRHNWAFVQSGGERFSTVSVSDPEKSRGELPITFVDAVEFQLLAVHLNKPGETFATFTGITAIAASTQRPDFSQTSPAAASSSVIDPNATGNSSNGVSSLVTSERKRITRLAKERTITSSITNTNSLPTGVSDSSNNQPLPSTTPEKLPGTGTPTVTVTGPIPSHEEPGDPNRDRSSNSDLQNGENKTAIIVGTVLGGLVFILILAILILLCRRKRGRRNVLNMRFKGRRSWTTASSTTAIPFYRDMMVRSKSSGIGSGGTNRTNVNGERDVGSGSGGRFGLEESKVFMFGDVARRSSIDKGSYDDDDEEEGEGEVDERTPVLPSLLKNRAVAQVQDNTRLFQVKRKPPPPLVPLRSSKPDSPTATSLYTSSHGTTVTTSSSSSFISEESGEPPSTYLTDHRPRLRARTDRQMFLQEQIMISRREMISITNGSKDTRCGDGDGSLGRGGESAASQLAQLWERVRQLEEWQESDWALGLTNEEPKTGGMTIATVGLGALGDGAKGETSASSLTLESKV</sequence>
<keyword evidence="3" id="KW-0732">Signal</keyword>
<evidence type="ECO:0000256" key="3">
    <source>
        <dbReference type="SAM" id="SignalP"/>
    </source>
</evidence>
<protein>
    <recommendedName>
        <fullName evidence="6">Mid2 domain-containing protein</fullName>
    </recommendedName>
</protein>
<feature type="chain" id="PRO_5020766300" description="Mid2 domain-containing protein" evidence="3">
    <location>
        <begin position="22"/>
        <end position="563"/>
    </location>
</feature>
<feature type="region of interest" description="Disordered" evidence="1">
    <location>
        <begin position="544"/>
        <end position="563"/>
    </location>
</feature>
<name>A0A4S8M1Z2_DENBC</name>
<feature type="compositionally biased region" description="Low complexity" evidence="1">
    <location>
        <begin position="195"/>
        <end position="207"/>
    </location>
</feature>
<feature type="region of interest" description="Disordered" evidence="1">
    <location>
        <begin position="114"/>
        <end position="229"/>
    </location>
</feature>
<feature type="region of interest" description="Disordered" evidence="1">
    <location>
        <begin position="384"/>
        <end position="448"/>
    </location>
</feature>
<dbReference type="EMBL" id="ML179188">
    <property type="protein sequence ID" value="THU95940.1"/>
    <property type="molecule type" value="Genomic_DNA"/>
</dbReference>
<keyword evidence="2" id="KW-0472">Membrane</keyword>
<organism evidence="4 5">
    <name type="scientific">Dendrothele bispora (strain CBS 962.96)</name>
    <dbReference type="NCBI Taxonomy" id="1314807"/>
    <lineage>
        <taxon>Eukaryota</taxon>
        <taxon>Fungi</taxon>
        <taxon>Dikarya</taxon>
        <taxon>Basidiomycota</taxon>
        <taxon>Agaricomycotina</taxon>
        <taxon>Agaricomycetes</taxon>
        <taxon>Agaricomycetidae</taxon>
        <taxon>Agaricales</taxon>
        <taxon>Agaricales incertae sedis</taxon>
        <taxon>Dendrothele</taxon>
    </lineage>
</organism>
<reference evidence="4 5" key="1">
    <citation type="journal article" date="2019" name="Nat. Ecol. Evol.">
        <title>Megaphylogeny resolves global patterns of mushroom evolution.</title>
        <authorList>
            <person name="Varga T."/>
            <person name="Krizsan K."/>
            <person name="Foldi C."/>
            <person name="Dima B."/>
            <person name="Sanchez-Garcia M."/>
            <person name="Sanchez-Ramirez S."/>
            <person name="Szollosi G.J."/>
            <person name="Szarkandi J.G."/>
            <person name="Papp V."/>
            <person name="Albert L."/>
            <person name="Andreopoulos W."/>
            <person name="Angelini C."/>
            <person name="Antonin V."/>
            <person name="Barry K.W."/>
            <person name="Bougher N.L."/>
            <person name="Buchanan P."/>
            <person name="Buyck B."/>
            <person name="Bense V."/>
            <person name="Catcheside P."/>
            <person name="Chovatia M."/>
            <person name="Cooper J."/>
            <person name="Damon W."/>
            <person name="Desjardin D."/>
            <person name="Finy P."/>
            <person name="Geml J."/>
            <person name="Haridas S."/>
            <person name="Hughes K."/>
            <person name="Justo A."/>
            <person name="Karasinski D."/>
            <person name="Kautmanova I."/>
            <person name="Kiss B."/>
            <person name="Kocsube S."/>
            <person name="Kotiranta H."/>
            <person name="LaButti K.M."/>
            <person name="Lechner B.E."/>
            <person name="Liimatainen K."/>
            <person name="Lipzen A."/>
            <person name="Lukacs Z."/>
            <person name="Mihaltcheva S."/>
            <person name="Morgado L.N."/>
            <person name="Niskanen T."/>
            <person name="Noordeloos M.E."/>
            <person name="Ohm R.A."/>
            <person name="Ortiz-Santana B."/>
            <person name="Ovrebo C."/>
            <person name="Racz N."/>
            <person name="Riley R."/>
            <person name="Savchenko A."/>
            <person name="Shiryaev A."/>
            <person name="Soop K."/>
            <person name="Spirin V."/>
            <person name="Szebenyi C."/>
            <person name="Tomsovsky M."/>
            <person name="Tulloss R.E."/>
            <person name="Uehling J."/>
            <person name="Grigoriev I.V."/>
            <person name="Vagvolgyi C."/>
            <person name="Papp T."/>
            <person name="Martin F.M."/>
            <person name="Miettinen O."/>
            <person name="Hibbett D.S."/>
            <person name="Nagy L.G."/>
        </authorList>
    </citation>
    <scope>NUCLEOTIDE SEQUENCE [LARGE SCALE GENOMIC DNA]</scope>
    <source>
        <strain evidence="4 5">CBS 962.96</strain>
    </source>
</reference>
<feature type="transmembrane region" description="Helical" evidence="2">
    <location>
        <begin position="235"/>
        <end position="258"/>
    </location>
</feature>
<feature type="region of interest" description="Disordered" evidence="1">
    <location>
        <begin position="300"/>
        <end position="324"/>
    </location>
</feature>
<feature type="compositionally biased region" description="Basic and acidic residues" evidence="1">
    <location>
        <begin position="149"/>
        <end position="162"/>
    </location>
</feature>
<feature type="compositionally biased region" description="Polar residues" evidence="1">
    <location>
        <begin position="552"/>
        <end position="563"/>
    </location>
</feature>
<dbReference type="Proteomes" id="UP000297245">
    <property type="component" value="Unassembled WGS sequence"/>
</dbReference>
<feature type="signal peptide" evidence="3">
    <location>
        <begin position="1"/>
        <end position="21"/>
    </location>
</feature>